<dbReference type="PATRIC" id="fig|2041.4.peg.2340"/>
<evidence type="ECO:0000313" key="2">
    <source>
        <dbReference type="EMBL" id="ALX05228.1"/>
    </source>
</evidence>
<dbReference type="InterPro" id="IPR036412">
    <property type="entry name" value="HAD-like_sf"/>
</dbReference>
<dbReference type="Gene3D" id="3.40.50.1000">
    <property type="entry name" value="HAD superfamily/HAD-like"/>
    <property type="match status" value="1"/>
</dbReference>
<dbReference type="EMBL" id="CP011502">
    <property type="protein sequence ID" value="ALX05228.1"/>
    <property type="molecule type" value="Genomic_DNA"/>
</dbReference>
<dbReference type="STRING" id="2041.AERYTH_11195"/>
<evidence type="ECO:0000259" key="1">
    <source>
        <dbReference type="Pfam" id="PF25109"/>
    </source>
</evidence>
<dbReference type="Pfam" id="PF25109">
    <property type="entry name" value="HAD_PNKP"/>
    <property type="match status" value="1"/>
</dbReference>
<organism evidence="2 3">
    <name type="scientific">Aeromicrobium erythreum</name>
    <dbReference type="NCBI Taxonomy" id="2041"/>
    <lineage>
        <taxon>Bacteria</taxon>
        <taxon>Bacillati</taxon>
        <taxon>Actinomycetota</taxon>
        <taxon>Actinomycetes</taxon>
        <taxon>Propionibacteriales</taxon>
        <taxon>Nocardioidaceae</taxon>
        <taxon>Aeromicrobium</taxon>
    </lineage>
</organism>
<dbReference type="KEGG" id="aer:AERYTH_11195"/>
<dbReference type="Proteomes" id="UP000067689">
    <property type="component" value="Chromosome"/>
</dbReference>
<dbReference type="InterPro" id="IPR056782">
    <property type="entry name" value="HAD_PNKP"/>
</dbReference>
<reference evidence="2 3" key="1">
    <citation type="journal article" date="1991" name="Int. J. Syst. Bacteriol.">
        <title>Description of the erythromycin-producing bacterium Arthrobacter sp. strain NRRL B-3381 as Aeromicrobium erythreum gen. nov., sp. nov.</title>
        <authorList>
            <person name="Miller E.S."/>
            <person name="Woese C.R."/>
            <person name="Brenner S."/>
        </authorList>
    </citation>
    <scope>NUCLEOTIDE SEQUENCE [LARGE SCALE GENOMIC DNA]</scope>
    <source>
        <strain evidence="2 3">AR18</strain>
    </source>
</reference>
<dbReference type="OrthoDB" id="7592866at2"/>
<dbReference type="AlphaFoldDB" id="A0A0U4CRK1"/>
<evidence type="ECO:0000313" key="3">
    <source>
        <dbReference type="Proteomes" id="UP000067689"/>
    </source>
</evidence>
<accession>A0A0U4CRK1</accession>
<name>A0A0U4CRK1_9ACTN</name>
<dbReference type="RefSeq" id="WP_067858583.1">
    <property type="nucleotide sequence ID" value="NZ_CP011502.1"/>
</dbReference>
<proteinExistence type="predicted"/>
<dbReference type="InterPro" id="IPR023214">
    <property type="entry name" value="HAD_sf"/>
</dbReference>
<keyword evidence="3" id="KW-1185">Reference proteome</keyword>
<dbReference type="SUPFAM" id="SSF56784">
    <property type="entry name" value="HAD-like"/>
    <property type="match status" value="1"/>
</dbReference>
<feature type="domain" description="Polynucleotide kinase PNKP phosphatase" evidence="1">
    <location>
        <begin position="3"/>
        <end position="139"/>
    </location>
</feature>
<gene>
    <name evidence="2" type="ORF">AERYTH_11195</name>
</gene>
<sequence>MTDAVIADLDGTLVDVSSILHHVTGDERDFAAFHSASRDCPPRPEVVEAVRAAHEQGRAVLVVTSREFVWRDLTLDWLQEHDVPYDQLVMRIVGDYRPDHVVKAEMLDQLEKDGYRVVEAWEDAEDIADLWCSRGIDVHVVG</sequence>
<protein>
    <recommendedName>
        <fullName evidence="1">Polynucleotide kinase PNKP phosphatase domain-containing protein</fullName>
    </recommendedName>
</protein>